<feature type="transmembrane region" description="Helical" evidence="5">
    <location>
        <begin position="341"/>
        <end position="361"/>
    </location>
</feature>
<dbReference type="Pfam" id="PF07690">
    <property type="entry name" value="MFS_1"/>
    <property type="match status" value="1"/>
</dbReference>
<dbReference type="RefSeq" id="WP_179427649.1">
    <property type="nucleotide sequence ID" value="NZ_JACBZP010000001.1"/>
</dbReference>
<dbReference type="PANTHER" id="PTHR23501">
    <property type="entry name" value="MAJOR FACILITATOR SUPERFAMILY"/>
    <property type="match status" value="1"/>
</dbReference>
<dbReference type="Proteomes" id="UP000539111">
    <property type="component" value="Unassembled WGS sequence"/>
</dbReference>
<evidence type="ECO:0000256" key="4">
    <source>
        <dbReference type="ARBA" id="ARBA00023136"/>
    </source>
</evidence>
<feature type="transmembrane region" description="Helical" evidence="5">
    <location>
        <begin position="276"/>
        <end position="302"/>
    </location>
</feature>
<feature type="domain" description="Major facilitator superfamily (MFS) profile" evidence="6">
    <location>
        <begin position="23"/>
        <end position="497"/>
    </location>
</feature>
<comment type="caution">
    <text evidence="7">The sequence shown here is derived from an EMBL/GenBank/DDBJ whole genome shotgun (WGS) entry which is preliminary data.</text>
</comment>
<dbReference type="GO" id="GO:0005886">
    <property type="term" value="C:plasma membrane"/>
    <property type="evidence" value="ECO:0007669"/>
    <property type="project" value="UniProtKB-SubCell"/>
</dbReference>
<protein>
    <submittedName>
        <fullName evidence="7">EmrB/QacA subfamily drug resistance transporter</fullName>
    </submittedName>
</protein>
<dbReference type="InterPro" id="IPR020846">
    <property type="entry name" value="MFS_dom"/>
</dbReference>
<reference evidence="7 8" key="1">
    <citation type="submission" date="2020-07" db="EMBL/GenBank/DDBJ databases">
        <title>Sequencing the genomes of 1000 actinobacteria strains.</title>
        <authorList>
            <person name="Klenk H.-P."/>
        </authorList>
    </citation>
    <scope>NUCLEOTIDE SEQUENCE [LARGE SCALE GENOMIC DNA]</scope>
    <source>
        <strain evidence="7 8">DSM 26341</strain>
    </source>
</reference>
<accession>A0A7Z0D2C5</accession>
<dbReference type="AlphaFoldDB" id="A0A7Z0D2C5"/>
<sequence length="501" mass="51514">MTTSAPAAPTTTSPPSRSRLILIMVSLVLALVPVQLDGLVTATATPTIAGELGGLADLAWVATAYLLTMAIGTIVAGRLGDMFGRKWMFLIALGVFFGASAWAGFAGSMGGFIAARAAQGLGAGMTFTTLLATVADVVPAEKRARFQSIFGAIAPVSMIVGPWIGGIITDSLGWRWIFFFNLPLIALSIVGAAVLLRLPRRSRGGRVDVAGLFAIAGLSLGAVLAVSWGGHQYDWLSIQVIGAAIVALAGIVALVPIERRAQHPILSPDLFGNRSVLMSFIVMFLTMGAIMMASINFLPLFLQLVQGHSASNSGLLLLPMLLPAIAVSLLIGAWTTRGSRFRSVIIAGSSITTLSCILLATMGTSTPVWTTSVYMVLVGAGIGMLFQTPLVLIQNTAPHHEVGAATGAASFFRMLGGAIGVGGLGALFTGTIVSRVGGHGTSLDISSVTPAALDKLPDAARQIVADAVTSGNSALFWAAACAGAAAIVAALLIPRRQAATE</sequence>
<feature type="transmembrane region" description="Helical" evidence="5">
    <location>
        <begin position="174"/>
        <end position="198"/>
    </location>
</feature>
<dbReference type="SUPFAM" id="SSF103473">
    <property type="entry name" value="MFS general substrate transporter"/>
    <property type="match status" value="2"/>
</dbReference>
<proteinExistence type="predicted"/>
<name>A0A7Z0D2C5_9MICO</name>
<dbReference type="PANTHER" id="PTHR23501:SF197">
    <property type="entry name" value="COMD"/>
    <property type="match status" value="1"/>
</dbReference>
<dbReference type="InterPro" id="IPR011701">
    <property type="entry name" value="MFS"/>
</dbReference>
<dbReference type="Gene3D" id="1.20.1250.20">
    <property type="entry name" value="MFS general substrate transporter like domains"/>
    <property type="match status" value="1"/>
</dbReference>
<feature type="transmembrane region" description="Helical" evidence="5">
    <location>
        <begin position="314"/>
        <end position="334"/>
    </location>
</feature>
<dbReference type="EMBL" id="JACBZP010000001">
    <property type="protein sequence ID" value="NYI67587.1"/>
    <property type="molecule type" value="Genomic_DNA"/>
</dbReference>
<feature type="transmembrane region" description="Helical" evidence="5">
    <location>
        <begin position="59"/>
        <end position="80"/>
    </location>
</feature>
<organism evidence="7 8">
    <name type="scientific">Spelaeicoccus albus</name>
    <dbReference type="NCBI Taxonomy" id="1280376"/>
    <lineage>
        <taxon>Bacteria</taxon>
        <taxon>Bacillati</taxon>
        <taxon>Actinomycetota</taxon>
        <taxon>Actinomycetes</taxon>
        <taxon>Micrococcales</taxon>
        <taxon>Brevibacteriaceae</taxon>
        <taxon>Spelaeicoccus</taxon>
    </lineage>
</organism>
<gene>
    <name evidence="7" type="ORF">BJY26_001893</name>
</gene>
<keyword evidence="8" id="KW-1185">Reference proteome</keyword>
<feature type="transmembrane region" description="Helical" evidence="5">
    <location>
        <begin position="474"/>
        <end position="493"/>
    </location>
</feature>
<keyword evidence="3 5" id="KW-1133">Transmembrane helix</keyword>
<dbReference type="Gene3D" id="1.20.1720.10">
    <property type="entry name" value="Multidrug resistance protein D"/>
    <property type="match status" value="1"/>
</dbReference>
<comment type="subcellular location">
    <subcellularLocation>
        <location evidence="1">Cell membrane</location>
        <topology evidence="1">Multi-pass membrane protein</topology>
    </subcellularLocation>
</comment>
<feature type="transmembrane region" description="Helical" evidence="5">
    <location>
        <begin position="235"/>
        <end position="255"/>
    </location>
</feature>
<evidence type="ECO:0000259" key="6">
    <source>
        <dbReference type="PROSITE" id="PS50850"/>
    </source>
</evidence>
<dbReference type="PROSITE" id="PS50850">
    <property type="entry name" value="MFS"/>
    <property type="match status" value="1"/>
</dbReference>
<evidence type="ECO:0000256" key="5">
    <source>
        <dbReference type="SAM" id="Phobius"/>
    </source>
</evidence>
<feature type="transmembrane region" description="Helical" evidence="5">
    <location>
        <begin position="373"/>
        <end position="393"/>
    </location>
</feature>
<feature type="transmembrane region" description="Helical" evidence="5">
    <location>
        <begin position="414"/>
        <end position="433"/>
    </location>
</feature>
<feature type="transmembrane region" description="Helical" evidence="5">
    <location>
        <begin position="210"/>
        <end position="229"/>
    </location>
</feature>
<evidence type="ECO:0000256" key="2">
    <source>
        <dbReference type="ARBA" id="ARBA00022692"/>
    </source>
</evidence>
<feature type="transmembrane region" description="Helical" evidence="5">
    <location>
        <begin position="149"/>
        <end position="168"/>
    </location>
</feature>
<dbReference type="InterPro" id="IPR036259">
    <property type="entry name" value="MFS_trans_sf"/>
</dbReference>
<feature type="transmembrane region" description="Helical" evidence="5">
    <location>
        <begin position="117"/>
        <end position="137"/>
    </location>
</feature>
<keyword evidence="4 5" id="KW-0472">Membrane</keyword>
<feature type="transmembrane region" description="Helical" evidence="5">
    <location>
        <begin position="87"/>
        <end position="105"/>
    </location>
</feature>
<evidence type="ECO:0000256" key="3">
    <source>
        <dbReference type="ARBA" id="ARBA00022989"/>
    </source>
</evidence>
<evidence type="ECO:0000313" key="7">
    <source>
        <dbReference type="EMBL" id="NYI67587.1"/>
    </source>
</evidence>
<evidence type="ECO:0000313" key="8">
    <source>
        <dbReference type="Proteomes" id="UP000539111"/>
    </source>
</evidence>
<dbReference type="GO" id="GO:0022857">
    <property type="term" value="F:transmembrane transporter activity"/>
    <property type="evidence" value="ECO:0007669"/>
    <property type="project" value="InterPro"/>
</dbReference>
<keyword evidence="2 5" id="KW-0812">Transmembrane</keyword>
<evidence type="ECO:0000256" key="1">
    <source>
        <dbReference type="ARBA" id="ARBA00004651"/>
    </source>
</evidence>